<dbReference type="STRING" id="1314783.A0A165M9Q7"/>
<dbReference type="Pfam" id="PF13193">
    <property type="entry name" value="AMP-binding_C"/>
    <property type="match status" value="1"/>
</dbReference>
<dbReference type="InterPro" id="IPR020845">
    <property type="entry name" value="AMP-binding_CS"/>
</dbReference>
<organism evidence="3 4">
    <name type="scientific">Daedalea quercina L-15889</name>
    <dbReference type="NCBI Taxonomy" id="1314783"/>
    <lineage>
        <taxon>Eukaryota</taxon>
        <taxon>Fungi</taxon>
        <taxon>Dikarya</taxon>
        <taxon>Basidiomycota</taxon>
        <taxon>Agaricomycotina</taxon>
        <taxon>Agaricomycetes</taxon>
        <taxon>Polyporales</taxon>
        <taxon>Fomitopsis</taxon>
    </lineage>
</organism>
<dbReference type="GO" id="GO:0016405">
    <property type="term" value="F:CoA-ligase activity"/>
    <property type="evidence" value="ECO:0007669"/>
    <property type="project" value="TreeGrafter"/>
</dbReference>
<evidence type="ECO:0000259" key="1">
    <source>
        <dbReference type="Pfam" id="PF00501"/>
    </source>
</evidence>
<reference evidence="3 4" key="1">
    <citation type="journal article" date="2016" name="Mol. Biol. Evol.">
        <title>Comparative Genomics of Early-Diverging Mushroom-Forming Fungi Provides Insights into the Origins of Lignocellulose Decay Capabilities.</title>
        <authorList>
            <person name="Nagy L.G."/>
            <person name="Riley R."/>
            <person name="Tritt A."/>
            <person name="Adam C."/>
            <person name="Daum C."/>
            <person name="Floudas D."/>
            <person name="Sun H."/>
            <person name="Yadav J.S."/>
            <person name="Pangilinan J."/>
            <person name="Larsson K.H."/>
            <person name="Matsuura K."/>
            <person name="Barry K."/>
            <person name="Labutti K."/>
            <person name="Kuo R."/>
            <person name="Ohm R.A."/>
            <person name="Bhattacharya S.S."/>
            <person name="Shirouzu T."/>
            <person name="Yoshinaga Y."/>
            <person name="Martin F.M."/>
            <person name="Grigoriev I.V."/>
            <person name="Hibbett D.S."/>
        </authorList>
    </citation>
    <scope>NUCLEOTIDE SEQUENCE [LARGE SCALE GENOMIC DNA]</scope>
    <source>
        <strain evidence="3 4">L-15889</strain>
    </source>
</reference>
<sequence>MPLFHSKVELHVLPPDDVTLAQFILDHSEVAHPHRAERPRDAPWLIDEETRRGLFEAEVSIRQYNTLARALHAHWGIGNNDVVALYAPNHVIYPIAIWAAHRLGAIVAMTNPSMTAPELAYQLKIARPRLLMAHIDNLPNALEGARMIGLSRSRIIVFDAHKSSGRLSDEVRSIEEVVESGLTRKKYPECRLKKGEAKTKIAVLCYSSGTTGKPKAVAVSHYNLICNIVQIATTLRVNENYAPVEEIRFRPGDRCAAVLPLYHIYGLVANLHFTLFAGMTVVIIQKYNHENLLRSIERLRITHLFLVPPQVVILCKHPSTRKYDLSRIRFCMIAAAPLTAELTLQVLELMPHIHLGQAYGLTETTAGVSIWPLSQKVGTPGSGGQLIAGTTVKIVKPDGSLAGVDEPGELWVKGGQVALGYYRNPKVTRETFTEDGWHRTGDEVIIRRNGDLFVTDRIKELIKVRGHQVAPAELEGHLLAHPAVVDAGVIGVPDEFEGEVPLAFVVLHHSARANIAADPEKMRAMRESVYHHVAQARSREKWLTGGVEFVEAIPKNASGKILRRVLRERAKTISRRVKAVEGGKVKL</sequence>
<dbReference type="EMBL" id="KV429106">
    <property type="protein sequence ID" value="KZT65405.1"/>
    <property type="molecule type" value="Genomic_DNA"/>
</dbReference>
<dbReference type="Pfam" id="PF00501">
    <property type="entry name" value="AMP-binding"/>
    <property type="match status" value="1"/>
</dbReference>
<dbReference type="InterPro" id="IPR000873">
    <property type="entry name" value="AMP-dep_synth/lig_dom"/>
</dbReference>
<dbReference type="Gene3D" id="3.40.50.12780">
    <property type="entry name" value="N-terminal domain of ligase-like"/>
    <property type="match status" value="1"/>
</dbReference>
<feature type="domain" description="AMP-binding enzyme C-terminal" evidence="2">
    <location>
        <begin position="473"/>
        <end position="560"/>
    </location>
</feature>
<dbReference type="InterPro" id="IPR025110">
    <property type="entry name" value="AMP-bd_C"/>
</dbReference>
<evidence type="ECO:0000259" key="2">
    <source>
        <dbReference type="Pfam" id="PF13193"/>
    </source>
</evidence>
<evidence type="ECO:0000313" key="3">
    <source>
        <dbReference type="EMBL" id="KZT65405.1"/>
    </source>
</evidence>
<dbReference type="Proteomes" id="UP000076727">
    <property type="component" value="Unassembled WGS sequence"/>
</dbReference>
<proteinExistence type="predicted"/>
<evidence type="ECO:0000313" key="4">
    <source>
        <dbReference type="Proteomes" id="UP000076727"/>
    </source>
</evidence>
<protein>
    <submittedName>
        <fullName evidence="3">Acetyl-CoA synthetase-like protein</fullName>
    </submittedName>
</protein>
<dbReference type="InterPro" id="IPR045851">
    <property type="entry name" value="AMP-bd_C_sf"/>
</dbReference>
<dbReference type="InterPro" id="IPR042099">
    <property type="entry name" value="ANL_N_sf"/>
</dbReference>
<dbReference type="AlphaFoldDB" id="A0A165M9Q7"/>
<dbReference type="OrthoDB" id="6509636at2759"/>
<dbReference type="Gene3D" id="3.30.300.30">
    <property type="match status" value="1"/>
</dbReference>
<dbReference type="SUPFAM" id="SSF56801">
    <property type="entry name" value="Acetyl-CoA synthetase-like"/>
    <property type="match status" value="1"/>
</dbReference>
<dbReference type="CDD" id="cd05911">
    <property type="entry name" value="Firefly_Luc_like"/>
    <property type="match status" value="1"/>
</dbReference>
<name>A0A165M9Q7_9APHY</name>
<accession>A0A165M9Q7</accession>
<dbReference type="PANTHER" id="PTHR24096">
    <property type="entry name" value="LONG-CHAIN-FATTY-ACID--COA LIGASE"/>
    <property type="match status" value="1"/>
</dbReference>
<gene>
    <name evidence="3" type="ORF">DAEQUDRAFT_716624</name>
</gene>
<dbReference type="PANTHER" id="PTHR24096:SF422">
    <property type="entry name" value="BCDNA.GH02901"/>
    <property type="match status" value="1"/>
</dbReference>
<feature type="domain" description="AMP-dependent synthetase/ligase" evidence="1">
    <location>
        <begin position="62"/>
        <end position="422"/>
    </location>
</feature>
<dbReference type="PROSITE" id="PS00455">
    <property type="entry name" value="AMP_BINDING"/>
    <property type="match status" value="1"/>
</dbReference>
<keyword evidence="4" id="KW-1185">Reference proteome</keyword>